<dbReference type="EMBL" id="GBXM01101766">
    <property type="protein sequence ID" value="JAH06811.1"/>
    <property type="molecule type" value="Transcribed_RNA"/>
</dbReference>
<proteinExistence type="predicted"/>
<organism evidence="1">
    <name type="scientific">Anguilla anguilla</name>
    <name type="common">European freshwater eel</name>
    <name type="synonym">Muraena anguilla</name>
    <dbReference type="NCBI Taxonomy" id="7936"/>
    <lineage>
        <taxon>Eukaryota</taxon>
        <taxon>Metazoa</taxon>
        <taxon>Chordata</taxon>
        <taxon>Craniata</taxon>
        <taxon>Vertebrata</taxon>
        <taxon>Euteleostomi</taxon>
        <taxon>Actinopterygii</taxon>
        <taxon>Neopterygii</taxon>
        <taxon>Teleostei</taxon>
        <taxon>Anguilliformes</taxon>
        <taxon>Anguillidae</taxon>
        <taxon>Anguilla</taxon>
    </lineage>
</organism>
<reference evidence="1" key="1">
    <citation type="submission" date="2014-11" db="EMBL/GenBank/DDBJ databases">
        <authorList>
            <person name="Amaro Gonzalez C."/>
        </authorList>
    </citation>
    <scope>NUCLEOTIDE SEQUENCE</scope>
</reference>
<dbReference type="AlphaFoldDB" id="A0A0E9PQB9"/>
<reference evidence="1" key="2">
    <citation type="journal article" date="2015" name="Fish Shellfish Immunol.">
        <title>Early steps in the European eel (Anguilla anguilla)-Vibrio vulnificus interaction in the gills: Role of the RtxA13 toxin.</title>
        <authorList>
            <person name="Callol A."/>
            <person name="Pajuelo D."/>
            <person name="Ebbesson L."/>
            <person name="Teles M."/>
            <person name="MacKenzie S."/>
            <person name="Amaro C."/>
        </authorList>
    </citation>
    <scope>NUCLEOTIDE SEQUENCE</scope>
</reference>
<sequence>MVANLPRSPVVAQPNLTLHGSPASTLSFQPFLISFLLTQSLSTELHFARLPCVLPKPCPTSFTCNSYTCSPCCVQISYFFKQSRLWFKSSKIFWILAFFSPEL</sequence>
<evidence type="ECO:0000313" key="1">
    <source>
        <dbReference type="EMBL" id="JAH06811.1"/>
    </source>
</evidence>
<protein>
    <submittedName>
        <fullName evidence="1">Uncharacterized protein</fullName>
    </submittedName>
</protein>
<accession>A0A0E9PQB9</accession>
<name>A0A0E9PQB9_ANGAN</name>